<evidence type="ECO:0000313" key="1">
    <source>
        <dbReference type="EMBL" id="GIH09313.1"/>
    </source>
</evidence>
<protein>
    <recommendedName>
        <fullName evidence="3">AAA family ATPase</fullName>
    </recommendedName>
</protein>
<dbReference type="Proteomes" id="UP000612899">
    <property type="component" value="Unassembled WGS sequence"/>
</dbReference>
<accession>A0A8J3VKQ8</accession>
<sequence>MRLGAIGELIMAEKPKLGRTRLVLIDGPSGAGKTTLAYALAGTIPAEIVHTDDLLDGWAGQFTYWARLESQILQPIASGEAGYYQAYNWVEARFDEEWIKVPVPEVLIVEGVGAGREQGRDRASLVIFVSEPLAVREARSLARDGIEMQEHLRSWRRREELHFGADATAWCAGLVIGSGT</sequence>
<organism evidence="1 2">
    <name type="scientific">Rhizocola hellebori</name>
    <dbReference type="NCBI Taxonomy" id="1392758"/>
    <lineage>
        <taxon>Bacteria</taxon>
        <taxon>Bacillati</taxon>
        <taxon>Actinomycetota</taxon>
        <taxon>Actinomycetes</taxon>
        <taxon>Micromonosporales</taxon>
        <taxon>Micromonosporaceae</taxon>
        <taxon>Rhizocola</taxon>
    </lineage>
</organism>
<comment type="caution">
    <text evidence="1">The sequence shown here is derived from an EMBL/GenBank/DDBJ whole genome shotgun (WGS) entry which is preliminary data.</text>
</comment>
<gene>
    <name evidence="1" type="ORF">Rhe02_73800</name>
</gene>
<keyword evidence="2" id="KW-1185">Reference proteome</keyword>
<evidence type="ECO:0008006" key="3">
    <source>
        <dbReference type="Google" id="ProtNLM"/>
    </source>
</evidence>
<proteinExistence type="predicted"/>
<dbReference type="AlphaFoldDB" id="A0A8J3VKQ8"/>
<dbReference type="Gene3D" id="3.40.50.300">
    <property type="entry name" value="P-loop containing nucleotide triphosphate hydrolases"/>
    <property type="match status" value="1"/>
</dbReference>
<name>A0A8J3VKQ8_9ACTN</name>
<dbReference type="SUPFAM" id="SSF52540">
    <property type="entry name" value="P-loop containing nucleoside triphosphate hydrolases"/>
    <property type="match status" value="1"/>
</dbReference>
<dbReference type="InterPro" id="IPR027417">
    <property type="entry name" value="P-loop_NTPase"/>
</dbReference>
<evidence type="ECO:0000313" key="2">
    <source>
        <dbReference type="Proteomes" id="UP000612899"/>
    </source>
</evidence>
<reference evidence="1" key="1">
    <citation type="submission" date="2021-01" db="EMBL/GenBank/DDBJ databases">
        <title>Whole genome shotgun sequence of Rhizocola hellebori NBRC 109834.</title>
        <authorList>
            <person name="Komaki H."/>
            <person name="Tamura T."/>
        </authorList>
    </citation>
    <scope>NUCLEOTIDE SEQUENCE</scope>
    <source>
        <strain evidence="1">NBRC 109834</strain>
    </source>
</reference>
<dbReference type="EMBL" id="BONY01000065">
    <property type="protein sequence ID" value="GIH09313.1"/>
    <property type="molecule type" value="Genomic_DNA"/>
</dbReference>